<dbReference type="Gene3D" id="2.30.110.10">
    <property type="entry name" value="Electron Transport, Fmn-binding Protein, Chain A"/>
    <property type="match status" value="1"/>
</dbReference>
<dbReference type="SUPFAM" id="SSF50475">
    <property type="entry name" value="FMN-binding split barrel"/>
    <property type="match status" value="1"/>
</dbReference>
<dbReference type="Proteomes" id="UP000248544">
    <property type="component" value="Unassembled WGS sequence"/>
</dbReference>
<feature type="region of interest" description="Disordered" evidence="1">
    <location>
        <begin position="1"/>
        <end position="24"/>
    </location>
</feature>
<protein>
    <submittedName>
        <fullName evidence="2">PPOX class F420-dependent oxidoreductase</fullName>
    </submittedName>
</protein>
<proteinExistence type="predicted"/>
<accession>A0A2W2F2U2</accession>
<comment type="caution">
    <text evidence="2">The sequence shown here is derived from an EMBL/GenBank/DDBJ whole genome shotgun (WGS) entry which is preliminary data.</text>
</comment>
<feature type="compositionally biased region" description="Low complexity" evidence="1">
    <location>
        <begin position="1"/>
        <end position="18"/>
    </location>
</feature>
<gene>
    <name evidence="2" type="ORF">C1I98_30285</name>
</gene>
<evidence type="ECO:0000256" key="1">
    <source>
        <dbReference type="SAM" id="MobiDB-lite"/>
    </source>
</evidence>
<reference evidence="2 3" key="1">
    <citation type="submission" date="2018-01" db="EMBL/GenBank/DDBJ databases">
        <title>Draft genome sequence of Sphaerisporangium sp. 7K107.</title>
        <authorList>
            <person name="Sahin N."/>
            <person name="Saygin H."/>
            <person name="Ay H."/>
        </authorList>
    </citation>
    <scope>NUCLEOTIDE SEQUENCE [LARGE SCALE GENOMIC DNA]</scope>
    <source>
        <strain evidence="2 3">7K107</strain>
    </source>
</reference>
<organism evidence="2 3">
    <name type="scientific">Spongiactinospora gelatinilytica</name>
    <dbReference type="NCBI Taxonomy" id="2666298"/>
    <lineage>
        <taxon>Bacteria</taxon>
        <taxon>Bacillati</taxon>
        <taxon>Actinomycetota</taxon>
        <taxon>Actinomycetes</taxon>
        <taxon>Streptosporangiales</taxon>
        <taxon>Streptosporangiaceae</taxon>
        <taxon>Spongiactinospora</taxon>
    </lineage>
</organism>
<name>A0A2W2F2U2_9ACTN</name>
<sequence length="142" mass="15043">MASSSASRAASWSPSAAATRVGRDGRPSVRPVGVIYDPEAEALVVGGAAGTGMAGSKKFRDVAERPDVSFVIDDLATTDPWAPRGIEVRGHAEARTEGGVELGLRLGAPFPFEPVWILIRPRRILAWGIDTGSFRLTARDMA</sequence>
<dbReference type="InterPro" id="IPR012349">
    <property type="entry name" value="Split_barrel_FMN-bd"/>
</dbReference>
<keyword evidence="3" id="KW-1185">Reference proteome</keyword>
<dbReference type="EMBL" id="POUA01000329">
    <property type="protein sequence ID" value="PZG31246.1"/>
    <property type="molecule type" value="Genomic_DNA"/>
</dbReference>
<evidence type="ECO:0000313" key="2">
    <source>
        <dbReference type="EMBL" id="PZG31246.1"/>
    </source>
</evidence>
<dbReference type="AlphaFoldDB" id="A0A2W2F2U2"/>
<evidence type="ECO:0000313" key="3">
    <source>
        <dbReference type="Proteomes" id="UP000248544"/>
    </source>
</evidence>